<evidence type="ECO:0000256" key="2">
    <source>
        <dbReference type="ARBA" id="ARBA00022741"/>
    </source>
</evidence>
<evidence type="ECO:0000313" key="12">
    <source>
        <dbReference type="Proteomes" id="UP001215598"/>
    </source>
</evidence>
<dbReference type="EC" id="5.6.2.4" evidence="7"/>
<keyword evidence="5" id="KW-0413">Isomerase</keyword>
<dbReference type="AlphaFoldDB" id="A0AAD7GUY9"/>
<dbReference type="GO" id="GO:0005694">
    <property type="term" value="C:chromosome"/>
    <property type="evidence" value="ECO:0007669"/>
    <property type="project" value="TreeGrafter"/>
</dbReference>
<dbReference type="Pfam" id="PF00270">
    <property type="entry name" value="DEAD"/>
    <property type="match status" value="1"/>
</dbReference>
<keyword evidence="4" id="KW-0238">DNA-binding</keyword>
<sequence length="649" mass="72391">MPPSFKWTSPEGHTLARRILNASPLPYDPHDYQIEGVCSSLDGVDLFAITPTGSGKTGFYTMYMLIILAVLRDESLCPTAKFPADPCLIVVCPTIPLQLEMAKKMTSVGLTALAINNDTREEALRVKGEELWVTARKSVNVILAGPEQLKSDEFEKALRDDWFYNRCCGTGVDEVHLLNSWGARFRKDFLQLGFVQARMTEKHNPWILTSASVRHGAPYDNILELFGLVPGQFHLIRRSNHRPDVQILFREFTSTLDSGIYPELDFILKDGRATIIFPKTISLGSKIYSYLQGKCPTKDRNTHIRFYNSMNFDSHNATTRALLENPDINAGCQIVIGTDTLSIGIDMPVRQDAIIIGDIEDADDFVQKAGRVGRNRRLVNNARVIVYVTPAVRTAAEKALRSKDSPLPPKSLPPDLSMAELIVAPCKVKAQDELYENPLIDAPCKCKSCIADPFPTRRTSCNCSGCVPEVLAAIPKPPRPSKPIDTVKKRLRITKLQRAHGTERLVAFGREVWREADISITSFLPPEAFLPATLIQKILDLYPTLTSQEAVSNLIKSHKRLENHHTRLYSILRELKPEFAKISADRKAELAAAKAAKKKVEAMESDEGTGSGSDKEETAAEPEPEPVDARYASDFTALFVIFTLEFKRE</sequence>
<dbReference type="GO" id="GO:0043138">
    <property type="term" value="F:3'-5' DNA helicase activity"/>
    <property type="evidence" value="ECO:0007669"/>
    <property type="project" value="UniProtKB-EC"/>
</dbReference>
<reference evidence="11" key="1">
    <citation type="submission" date="2023-03" db="EMBL/GenBank/DDBJ databases">
        <title>Massive genome expansion in bonnet fungi (Mycena s.s.) driven by repeated elements and novel gene families across ecological guilds.</title>
        <authorList>
            <consortium name="Lawrence Berkeley National Laboratory"/>
            <person name="Harder C.B."/>
            <person name="Miyauchi S."/>
            <person name="Viragh M."/>
            <person name="Kuo A."/>
            <person name="Thoen E."/>
            <person name="Andreopoulos B."/>
            <person name="Lu D."/>
            <person name="Skrede I."/>
            <person name="Drula E."/>
            <person name="Henrissat B."/>
            <person name="Morin E."/>
            <person name="Kohler A."/>
            <person name="Barry K."/>
            <person name="LaButti K."/>
            <person name="Morin E."/>
            <person name="Salamov A."/>
            <person name="Lipzen A."/>
            <person name="Mereny Z."/>
            <person name="Hegedus B."/>
            <person name="Baldrian P."/>
            <person name="Stursova M."/>
            <person name="Weitz H."/>
            <person name="Taylor A."/>
            <person name="Grigoriev I.V."/>
            <person name="Nagy L.G."/>
            <person name="Martin F."/>
            <person name="Kauserud H."/>
        </authorList>
    </citation>
    <scope>NUCLEOTIDE SEQUENCE</scope>
    <source>
        <strain evidence="11">CBHHK182m</strain>
    </source>
</reference>
<evidence type="ECO:0000256" key="7">
    <source>
        <dbReference type="ARBA" id="ARBA00034808"/>
    </source>
</evidence>
<evidence type="ECO:0000256" key="4">
    <source>
        <dbReference type="ARBA" id="ARBA00023125"/>
    </source>
</evidence>
<dbReference type="SUPFAM" id="SSF52540">
    <property type="entry name" value="P-loop containing nucleoside triphosphate hydrolases"/>
    <property type="match status" value="1"/>
</dbReference>
<evidence type="ECO:0000259" key="9">
    <source>
        <dbReference type="PROSITE" id="PS51192"/>
    </source>
</evidence>
<dbReference type="Proteomes" id="UP001215598">
    <property type="component" value="Unassembled WGS sequence"/>
</dbReference>
<evidence type="ECO:0000259" key="10">
    <source>
        <dbReference type="PROSITE" id="PS51194"/>
    </source>
</evidence>
<organism evidence="11 12">
    <name type="scientific">Mycena metata</name>
    <dbReference type="NCBI Taxonomy" id="1033252"/>
    <lineage>
        <taxon>Eukaryota</taxon>
        <taxon>Fungi</taxon>
        <taxon>Dikarya</taxon>
        <taxon>Basidiomycota</taxon>
        <taxon>Agaricomycotina</taxon>
        <taxon>Agaricomycetes</taxon>
        <taxon>Agaricomycetidae</taxon>
        <taxon>Agaricales</taxon>
        <taxon>Marasmiineae</taxon>
        <taxon>Mycenaceae</taxon>
        <taxon>Mycena</taxon>
    </lineage>
</organism>
<dbReference type="PROSITE" id="PS51194">
    <property type="entry name" value="HELICASE_CTER"/>
    <property type="match status" value="1"/>
</dbReference>
<dbReference type="GO" id="GO:0000724">
    <property type="term" value="P:double-strand break repair via homologous recombination"/>
    <property type="evidence" value="ECO:0007669"/>
    <property type="project" value="TreeGrafter"/>
</dbReference>
<name>A0AAD7GUY9_9AGAR</name>
<feature type="domain" description="Helicase C-terminal" evidence="10">
    <location>
        <begin position="259"/>
        <end position="424"/>
    </location>
</feature>
<feature type="domain" description="Helicase ATP-binding" evidence="9">
    <location>
        <begin position="37"/>
        <end position="231"/>
    </location>
</feature>
<evidence type="ECO:0000313" key="11">
    <source>
        <dbReference type="EMBL" id="KAJ7705658.1"/>
    </source>
</evidence>
<dbReference type="PANTHER" id="PTHR13710:SF105">
    <property type="entry name" value="ATP-DEPENDENT DNA HELICASE Q1"/>
    <property type="match status" value="1"/>
</dbReference>
<dbReference type="SMART" id="SM00487">
    <property type="entry name" value="DEXDc"/>
    <property type="match status" value="1"/>
</dbReference>
<accession>A0AAD7GUY9</accession>
<dbReference type="InterPro" id="IPR014001">
    <property type="entry name" value="Helicase_ATP-bd"/>
</dbReference>
<feature type="region of interest" description="Disordered" evidence="8">
    <location>
        <begin position="599"/>
        <end position="629"/>
    </location>
</feature>
<evidence type="ECO:0000256" key="3">
    <source>
        <dbReference type="ARBA" id="ARBA00022840"/>
    </source>
</evidence>
<proteinExistence type="inferred from homology"/>
<dbReference type="GO" id="GO:0009378">
    <property type="term" value="F:four-way junction helicase activity"/>
    <property type="evidence" value="ECO:0007669"/>
    <property type="project" value="TreeGrafter"/>
</dbReference>
<dbReference type="PANTHER" id="PTHR13710">
    <property type="entry name" value="DNA HELICASE RECQ FAMILY MEMBER"/>
    <property type="match status" value="1"/>
</dbReference>
<dbReference type="Gene3D" id="3.40.50.300">
    <property type="entry name" value="P-loop containing nucleotide triphosphate hydrolases"/>
    <property type="match status" value="2"/>
</dbReference>
<dbReference type="EMBL" id="JARKIB010000471">
    <property type="protein sequence ID" value="KAJ7705658.1"/>
    <property type="molecule type" value="Genomic_DNA"/>
</dbReference>
<dbReference type="InterPro" id="IPR001650">
    <property type="entry name" value="Helicase_C-like"/>
</dbReference>
<protein>
    <recommendedName>
        <fullName evidence="7">DNA 3'-5' helicase</fullName>
        <ecNumber evidence="7">5.6.2.4</ecNumber>
    </recommendedName>
</protein>
<dbReference type="InterPro" id="IPR011545">
    <property type="entry name" value="DEAD/DEAH_box_helicase_dom"/>
</dbReference>
<evidence type="ECO:0000256" key="8">
    <source>
        <dbReference type="SAM" id="MobiDB-lite"/>
    </source>
</evidence>
<dbReference type="CDD" id="cd18785">
    <property type="entry name" value="SF2_C"/>
    <property type="match status" value="1"/>
</dbReference>
<dbReference type="GO" id="GO:0003677">
    <property type="term" value="F:DNA binding"/>
    <property type="evidence" value="ECO:0007669"/>
    <property type="project" value="UniProtKB-KW"/>
</dbReference>
<evidence type="ECO:0000256" key="5">
    <source>
        <dbReference type="ARBA" id="ARBA00023235"/>
    </source>
</evidence>
<comment type="catalytic activity">
    <reaction evidence="6">
        <text>Couples ATP hydrolysis with the unwinding of duplex DNA by translocating in the 3'-5' direction.</text>
        <dbReference type="EC" id="5.6.2.4"/>
    </reaction>
</comment>
<dbReference type="GO" id="GO:0005524">
    <property type="term" value="F:ATP binding"/>
    <property type="evidence" value="ECO:0007669"/>
    <property type="project" value="UniProtKB-KW"/>
</dbReference>
<keyword evidence="12" id="KW-1185">Reference proteome</keyword>
<comment type="caution">
    <text evidence="11">The sequence shown here is derived from an EMBL/GenBank/DDBJ whole genome shotgun (WGS) entry which is preliminary data.</text>
</comment>
<keyword evidence="11" id="KW-0378">Hydrolase</keyword>
<keyword evidence="3" id="KW-0067">ATP-binding</keyword>
<dbReference type="PROSITE" id="PS51192">
    <property type="entry name" value="HELICASE_ATP_BIND_1"/>
    <property type="match status" value="1"/>
</dbReference>
<dbReference type="InterPro" id="IPR027417">
    <property type="entry name" value="P-loop_NTPase"/>
</dbReference>
<keyword evidence="2" id="KW-0547">Nucleotide-binding</keyword>
<comment type="similarity">
    <text evidence="1">Belongs to the helicase family. RecQ subfamily.</text>
</comment>
<evidence type="ECO:0000256" key="1">
    <source>
        <dbReference type="ARBA" id="ARBA00005446"/>
    </source>
</evidence>
<dbReference type="GO" id="GO:0005737">
    <property type="term" value="C:cytoplasm"/>
    <property type="evidence" value="ECO:0007669"/>
    <property type="project" value="TreeGrafter"/>
</dbReference>
<gene>
    <name evidence="11" type="ORF">B0H16DRAFT_1827204</name>
</gene>
<evidence type="ECO:0000256" key="6">
    <source>
        <dbReference type="ARBA" id="ARBA00034617"/>
    </source>
</evidence>
<dbReference type="GO" id="GO:0016787">
    <property type="term" value="F:hydrolase activity"/>
    <property type="evidence" value="ECO:0007669"/>
    <property type="project" value="UniProtKB-KW"/>
</dbReference>